<name>A0AAV4Y6W0_CAEEX</name>
<protein>
    <submittedName>
        <fullName evidence="1">Uncharacterized protein</fullName>
    </submittedName>
</protein>
<proteinExistence type="predicted"/>
<evidence type="ECO:0000313" key="1">
    <source>
        <dbReference type="EMBL" id="GIZ02883.1"/>
    </source>
</evidence>
<dbReference type="Proteomes" id="UP001054945">
    <property type="component" value="Unassembled WGS sequence"/>
</dbReference>
<dbReference type="EMBL" id="BPLR01018873">
    <property type="protein sequence ID" value="GIZ02883.1"/>
    <property type="molecule type" value="Genomic_DNA"/>
</dbReference>
<accession>A0AAV4Y6W0</accession>
<gene>
    <name evidence="1" type="ORF">CEXT_758331</name>
</gene>
<dbReference type="AlphaFoldDB" id="A0AAV4Y6W0"/>
<keyword evidence="2" id="KW-1185">Reference proteome</keyword>
<sequence length="147" mass="16907">MGCPSKLTRPYQNHVAVHQSLHDTIKTVWLSIRAYSALSKLCDCPSKLTRHYQTVWLSIKAYTTLSKLCGCSSKLIRHYRNDCPSLHDTIKTVWLVHQNRVVDYQNFGCPSNTRTIKMWLSIKAIRHYLDVHQSLFGKSKLCGCPSK</sequence>
<organism evidence="1 2">
    <name type="scientific">Caerostris extrusa</name>
    <name type="common">Bark spider</name>
    <name type="synonym">Caerostris bankana</name>
    <dbReference type="NCBI Taxonomy" id="172846"/>
    <lineage>
        <taxon>Eukaryota</taxon>
        <taxon>Metazoa</taxon>
        <taxon>Ecdysozoa</taxon>
        <taxon>Arthropoda</taxon>
        <taxon>Chelicerata</taxon>
        <taxon>Arachnida</taxon>
        <taxon>Araneae</taxon>
        <taxon>Araneomorphae</taxon>
        <taxon>Entelegynae</taxon>
        <taxon>Araneoidea</taxon>
        <taxon>Araneidae</taxon>
        <taxon>Caerostris</taxon>
    </lineage>
</organism>
<evidence type="ECO:0000313" key="2">
    <source>
        <dbReference type="Proteomes" id="UP001054945"/>
    </source>
</evidence>
<reference evidence="1 2" key="1">
    <citation type="submission" date="2021-06" db="EMBL/GenBank/DDBJ databases">
        <title>Caerostris extrusa draft genome.</title>
        <authorList>
            <person name="Kono N."/>
            <person name="Arakawa K."/>
        </authorList>
    </citation>
    <scope>NUCLEOTIDE SEQUENCE [LARGE SCALE GENOMIC DNA]</scope>
</reference>
<comment type="caution">
    <text evidence="1">The sequence shown here is derived from an EMBL/GenBank/DDBJ whole genome shotgun (WGS) entry which is preliminary data.</text>
</comment>